<dbReference type="EMBL" id="CP026604">
    <property type="protein sequence ID" value="AWB65459.1"/>
    <property type="molecule type" value="Genomic_DNA"/>
</dbReference>
<dbReference type="OrthoDB" id="784881at2"/>
<organism evidence="2 3">
    <name type="scientific">Saccharobesus litoralis</name>
    <dbReference type="NCBI Taxonomy" id="2172099"/>
    <lineage>
        <taxon>Bacteria</taxon>
        <taxon>Pseudomonadati</taxon>
        <taxon>Pseudomonadota</taxon>
        <taxon>Gammaproteobacteria</taxon>
        <taxon>Alteromonadales</taxon>
        <taxon>Alteromonadaceae</taxon>
        <taxon>Saccharobesus</taxon>
    </lineage>
</organism>
<dbReference type="Proteomes" id="UP000244441">
    <property type="component" value="Chromosome"/>
</dbReference>
<sequence>MNDFTPPPLTDEDVIFNSKLEHLYNHEFGDGRFFQVIFSDENETHIKLAARTCLKVVYLKEKDDLEGFEIIKVVSNKEKERVKLSKFNLEQLTCFLEFIKELDFKDVTKRRISLADDELSVLDSETKSKIATLLSGDDGSDVVYELLDKGLITNQDLVNTGYRKHQLELFESLLYKGGLPEYKVQIGNPNTKDETAWQHFFQSNEWIFGYGLDYRFQGILQKEFHASASNAAGKEEVIADFLLGDKKFTTFVELKLPTTELFNKSKNRSNCWSLSNSLIDAFSQILEQKASGQIKIETTKDLIGDNDEEINQRSYDSKTILIMGSWDQINNDPIGIKRIKEKTLELFRRDSRNVELVTYDELYERARFIVHNEKHSKRS</sequence>
<protein>
    <submittedName>
        <fullName evidence="2">DUF4263 domain-containing protein</fullName>
    </submittedName>
</protein>
<evidence type="ECO:0000313" key="2">
    <source>
        <dbReference type="EMBL" id="AWB65459.1"/>
    </source>
</evidence>
<gene>
    <name evidence="2" type="ORF">C2869_02965</name>
</gene>
<dbReference type="AlphaFoldDB" id="A0A2S0VMR0"/>
<name>A0A2S0VMR0_9ALTE</name>
<proteinExistence type="predicted"/>
<feature type="domain" description="Shedu protein SduA C-terminal" evidence="1">
    <location>
        <begin position="192"/>
        <end position="363"/>
    </location>
</feature>
<dbReference type="RefSeq" id="WP_108601535.1">
    <property type="nucleotide sequence ID" value="NZ_CP026604.1"/>
</dbReference>
<reference evidence="2 3" key="1">
    <citation type="submission" date="2018-01" db="EMBL/GenBank/DDBJ databases">
        <title>Genome sequence of a Cantenovulum-like bacteria.</title>
        <authorList>
            <person name="Tan W.R."/>
            <person name="Lau N.-S."/>
            <person name="Go F."/>
            <person name="Amirul A.-A.A."/>
        </authorList>
    </citation>
    <scope>NUCLEOTIDE SEQUENCE [LARGE SCALE GENOMIC DNA]</scope>
    <source>
        <strain evidence="2 3">CCB-QB4</strain>
    </source>
</reference>
<dbReference type="InterPro" id="IPR025359">
    <property type="entry name" value="SduA_C"/>
</dbReference>
<dbReference type="Pfam" id="PF14082">
    <property type="entry name" value="SduA_C"/>
    <property type="match status" value="1"/>
</dbReference>
<keyword evidence="3" id="KW-1185">Reference proteome</keyword>
<dbReference type="KEGG" id="cate:C2869_02965"/>
<evidence type="ECO:0000259" key="1">
    <source>
        <dbReference type="Pfam" id="PF14082"/>
    </source>
</evidence>
<evidence type="ECO:0000313" key="3">
    <source>
        <dbReference type="Proteomes" id="UP000244441"/>
    </source>
</evidence>
<accession>A0A2S0VMR0</accession>